<protein>
    <submittedName>
        <fullName evidence="2">Reactive intermediate/imine deaminase</fullName>
    </submittedName>
</protein>
<proteinExistence type="inferred from homology"/>
<dbReference type="PANTHER" id="PTHR11803:SF58">
    <property type="entry name" value="PROTEIN HMF1-RELATED"/>
    <property type="match status" value="1"/>
</dbReference>
<dbReference type="STRING" id="941907.SAMN06295910_2664"/>
<accession>A0A1X7H316</accession>
<dbReference type="AlphaFoldDB" id="A0A1X7H316"/>
<keyword evidence="3" id="KW-1185">Reference proteome</keyword>
<reference evidence="3" key="1">
    <citation type="submission" date="2017-04" db="EMBL/GenBank/DDBJ databases">
        <authorList>
            <person name="Varghese N."/>
            <person name="Submissions S."/>
        </authorList>
    </citation>
    <scope>NUCLEOTIDE SEQUENCE [LARGE SCALE GENOMIC DNA]</scope>
    <source>
        <strain evidence="3">Dd16</strain>
    </source>
</reference>
<dbReference type="RefSeq" id="WP_244552359.1">
    <property type="nucleotide sequence ID" value="NZ_LT840185.1"/>
</dbReference>
<dbReference type="PANTHER" id="PTHR11803">
    <property type="entry name" value="2-IMINOBUTANOATE/2-IMINOPROPANOATE DEAMINASE RIDA"/>
    <property type="match status" value="1"/>
</dbReference>
<evidence type="ECO:0000313" key="3">
    <source>
        <dbReference type="Proteomes" id="UP000192934"/>
    </source>
</evidence>
<dbReference type="SUPFAM" id="SSF55298">
    <property type="entry name" value="YjgF-like"/>
    <property type="match status" value="1"/>
</dbReference>
<dbReference type="InterPro" id="IPR006175">
    <property type="entry name" value="YjgF/YER057c/UK114"/>
</dbReference>
<dbReference type="GO" id="GO:0019239">
    <property type="term" value="F:deaminase activity"/>
    <property type="evidence" value="ECO:0007669"/>
    <property type="project" value="TreeGrafter"/>
</dbReference>
<dbReference type="Gene3D" id="3.30.1330.40">
    <property type="entry name" value="RutC-like"/>
    <property type="match status" value="1"/>
</dbReference>
<comment type="similarity">
    <text evidence="1">Belongs to the RutC family.</text>
</comment>
<dbReference type="GO" id="GO:0005829">
    <property type="term" value="C:cytosol"/>
    <property type="evidence" value="ECO:0007669"/>
    <property type="project" value="TreeGrafter"/>
</dbReference>
<evidence type="ECO:0000313" key="2">
    <source>
        <dbReference type="EMBL" id="SMF78042.1"/>
    </source>
</evidence>
<sequence length="128" mass="13578">MAGIDQISTANAPAPAGHYVQATRWEGLVHIAGQLPVPPDRSDRSSAPFADQARQALGNLLAIAEAAGAGPETMLKVNAYIVGIENWPEFNRVFAEMFGDAKPARAVIPVPELHHGYLVEVDAVAVAR</sequence>
<dbReference type="InterPro" id="IPR035959">
    <property type="entry name" value="RutC-like_sf"/>
</dbReference>
<dbReference type="Proteomes" id="UP000192934">
    <property type="component" value="Chromosome I"/>
</dbReference>
<dbReference type="CDD" id="cd00448">
    <property type="entry name" value="YjgF_YER057c_UK114_family"/>
    <property type="match status" value="1"/>
</dbReference>
<evidence type="ECO:0000256" key="1">
    <source>
        <dbReference type="ARBA" id="ARBA00010552"/>
    </source>
</evidence>
<dbReference type="Pfam" id="PF01042">
    <property type="entry name" value="Ribonuc_L-PSP"/>
    <property type="match status" value="1"/>
</dbReference>
<gene>
    <name evidence="2" type="ORF">SAMN06295910_2664</name>
</gene>
<dbReference type="EMBL" id="LT840185">
    <property type="protein sequence ID" value="SMF78042.1"/>
    <property type="molecule type" value="Genomic_DNA"/>
</dbReference>
<organism evidence="2 3">
    <name type="scientific">Allosphingosinicella indica</name>
    <dbReference type="NCBI Taxonomy" id="941907"/>
    <lineage>
        <taxon>Bacteria</taxon>
        <taxon>Pseudomonadati</taxon>
        <taxon>Pseudomonadota</taxon>
        <taxon>Alphaproteobacteria</taxon>
        <taxon>Sphingomonadales</taxon>
        <taxon>Sphingomonadaceae</taxon>
        <taxon>Allosphingosinicella</taxon>
    </lineage>
</organism>
<name>A0A1X7H316_9SPHN</name>